<keyword evidence="3" id="KW-1185">Reference proteome</keyword>
<dbReference type="PANTHER" id="PTHR34970:SF2">
    <property type="entry name" value="ABC TRANSPORTER A FAMILY PROTEIN"/>
    <property type="match status" value="1"/>
</dbReference>
<gene>
    <name evidence="2" type="ORF">Cni_G26926</name>
</gene>
<sequence>MGFLFRVRMASFFAGAATASIAGFYILYKDYMLAHDAIGQQVNNIYQTLDERHEALNRRITALENHKAAETPKTAVVSD</sequence>
<dbReference type="PANTHER" id="PTHR34970">
    <property type="entry name" value="ABC TRANSPORTER A FAMILY PROTEIN"/>
    <property type="match status" value="1"/>
</dbReference>
<dbReference type="Proteomes" id="UP001327560">
    <property type="component" value="Chromosome 8"/>
</dbReference>
<reference evidence="2 3" key="1">
    <citation type="submission" date="2023-10" db="EMBL/GenBank/DDBJ databases">
        <title>Chromosome-scale genome assembly provides insights into flower coloration mechanisms of Canna indica.</title>
        <authorList>
            <person name="Li C."/>
        </authorList>
    </citation>
    <scope>NUCLEOTIDE SEQUENCE [LARGE SCALE GENOMIC DNA]</scope>
    <source>
        <tissue evidence="2">Flower</tissue>
    </source>
</reference>
<feature type="transmembrane region" description="Helical" evidence="1">
    <location>
        <begin position="6"/>
        <end position="28"/>
    </location>
</feature>
<protein>
    <submittedName>
        <fullName evidence="2">Uncharacterized protein</fullName>
    </submittedName>
</protein>
<evidence type="ECO:0000313" key="3">
    <source>
        <dbReference type="Proteomes" id="UP001327560"/>
    </source>
</evidence>
<proteinExistence type="predicted"/>
<accession>A0AAQ3QQV9</accession>
<evidence type="ECO:0000313" key="2">
    <source>
        <dbReference type="EMBL" id="WOL18133.1"/>
    </source>
</evidence>
<keyword evidence="1" id="KW-0812">Transmembrane</keyword>
<keyword evidence="1" id="KW-0472">Membrane</keyword>
<keyword evidence="1" id="KW-1133">Transmembrane helix</keyword>
<dbReference type="EMBL" id="CP136897">
    <property type="protein sequence ID" value="WOL18133.1"/>
    <property type="molecule type" value="Genomic_DNA"/>
</dbReference>
<evidence type="ECO:0000256" key="1">
    <source>
        <dbReference type="SAM" id="Phobius"/>
    </source>
</evidence>
<organism evidence="2 3">
    <name type="scientific">Canna indica</name>
    <name type="common">Indian-shot</name>
    <dbReference type="NCBI Taxonomy" id="4628"/>
    <lineage>
        <taxon>Eukaryota</taxon>
        <taxon>Viridiplantae</taxon>
        <taxon>Streptophyta</taxon>
        <taxon>Embryophyta</taxon>
        <taxon>Tracheophyta</taxon>
        <taxon>Spermatophyta</taxon>
        <taxon>Magnoliopsida</taxon>
        <taxon>Liliopsida</taxon>
        <taxon>Zingiberales</taxon>
        <taxon>Cannaceae</taxon>
        <taxon>Canna</taxon>
    </lineage>
</organism>
<name>A0AAQ3QQV9_9LILI</name>
<dbReference type="AlphaFoldDB" id="A0AAQ3QQV9"/>